<proteinExistence type="predicted"/>
<dbReference type="STRING" id="89065.SAMN05216605_114193"/>
<dbReference type="RefSeq" id="WP_143024473.1">
    <property type="nucleotide sequence ID" value="NZ_FNCO01000014.1"/>
</dbReference>
<dbReference type="EMBL" id="FNCO01000014">
    <property type="protein sequence ID" value="SDI56920.1"/>
    <property type="molecule type" value="Genomic_DNA"/>
</dbReference>
<organism evidence="1 2">
    <name type="scientific">Pseudomonas abietaniphila</name>
    <dbReference type="NCBI Taxonomy" id="89065"/>
    <lineage>
        <taxon>Bacteria</taxon>
        <taxon>Pseudomonadati</taxon>
        <taxon>Pseudomonadota</taxon>
        <taxon>Gammaproteobacteria</taxon>
        <taxon>Pseudomonadales</taxon>
        <taxon>Pseudomonadaceae</taxon>
        <taxon>Pseudomonas</taxon>
    </lineage>
</organism>
<accession>A0A1G8LNZ4</accession>
<gene>
    <name evidence="1" type="ORF">SAMN05216605_114193</name>
</gene>
<keyword evidence="2" id="KW-1185">Reference proteome</keyword>
<sequence length="67" mass="7264">MPFATSFQHKVEATIFNLDDDGPVIALRLLPFGPITPKQAREIGRQIIQAANAADQGEVGTYPQEGL</sequence>
<protein>
    <submittedName>
        <fullName evidence="1">Uncharacterized protein</fullName>
    </submittedName>
</protein>
<dbReference type="AlphaFoldDB" id="A0A1G8LNZ4"/>
<evidence type="ECO:0000313" key="1">
    <source>
        <dbReference type="EMBL" id="SDI56920.1"/>
    </source>
</evidence>
<dbReference type="Proteomes" id="UP000182894">
    <property type="component" value="Unassembled WGS sequence"/>
</dbReference>
<evidence type="ECO:0000313" key="2">
    <source>
        <dbReference type="Proteomes" id="UP000182894"/>
    </source>
</evidence>
<name>A0A1G8LNZ4_9PSED</name>
<reference evidence="2" key="1">
    <citation type="submission" date="2016-10" db="EMBL/GenBank/DDBJ databases">
        <authorList>
            <person name="Varghese N."/>
            <person name="Submissions S."/>
        </authorList>
    </citation>
    <scope>NUCLEOTIDE SEQUENCE [LARGE SCALE GENOMIC DNA]</scope>
    <source>
        <strain evidence="2">ATCC 700689</strain>
    </source>
</reference>